<dbReference type="SMART" id="SM01118">
    <property type="entry name" value="CYTH"/>
    <property type="match status" value="1"/>
</dbReference>
<keyword evidence="4" id="KW-1185">Reference proteome</keyword>
<dbReference type="Gene3D" id="2.40.320.10">
    <property type="entry name" value="Hypothetical Protein Pfu-838710-001"/>
    <property type="match status" value="1"/>
</dbReference>
<gene>
    <name evidence="3" type="ORF">IDSA_10785</name>
</gene>
<evidence type="ECO:0000313" key="4">
    <source>
        <dbReference type="Proteomes" id="UP000054363"/>
    </source>
</evidence>
<dbReference type="STRING" id="435908.IDSA_10785"/>
<dbReference type="PANTHER" id="PTHR39569">
    <property type="entry name" value="INORGANIC TRIPHOSPHATASE"/>
    <property type="match status" value="1"/>
</dbReference>
<dbReference type="eggNOG" id="COG3025">
    <property type="taxonomic scope" value="Bacteria"/>
</dbReference>
<dbReference type="GO" id="GO:0050355">
    <property type="term" value="F:inorganic triphosphate phosphatase activity"/>
    <property type="evidence" value="ECO:0007669"/>
    <property type="project" value="InterPro"/>
</dbReference>
<dbReference type="InterPro" id="IPR033469">
    <property type="entry name" value="CYTH-like_dom_sf"/>
</dbReference>
<proteinExistence type="predicted"/>
<evidence type="ECO:0000259" key="2">
    <source>
        <dbReference type="PROSITE" id="PS51708"/>
    </source>
</evidence>
<dbReference type="PROSITE" id="PS51707">
    <property type="entry name" value="CYTH"/>
    <property type="match status" value="1"/>
</dbReference>
<dbReference type="InterPro" id="IPR007899">
    <property type="entry name" value="CHAD_dom"/>
</dbReference>
<accession>A0A094JCD6</accession>
<dbReference type="PROSITE" id="PS51708">
    <property type="entry name" value="CHAD"/>
    <property type="match status" value="1"/>
</dbReference>
<sequence length="496" mass="57877">MSQETELKLYIEPARREAALRLCQQLAGEQQPAELQLTNRYFDTPDLRLREYDMGLRIRQCGDDREQTVKLAGDVIGGMHRRPEYNAATTSDKPDLTLFDEDIWPDDFPLFDIQRELDEIFRTNFTRQRWRLPSGDGMIELVFDEGIIIADANQRSLCEIELELQGGDLSELYKMARRFITRVDARVGSLSKAARGYLLANKSALEPSTQADFVRQQTQDDVGTGLYRALTYALQYWQHNDACLLEQPTVRAVAGITDGIRLARVVLQQLMMLEVEVSDHIVRLEQMLGHLGWLSRYDGLAELTAEDGAYHRALKQQPKLHEHIMEQQEHAVQMELVLNLVKRDDYQLTLLELGELCNRQPRHEQLMQVPLRAWASQRLREDWQQVAEAFTRERELRPEHYLKQLPLLLGSLQLGYCVGYLFDEEDRERFRAPWLDMVRGIREIMALKLLREAIKDTDDVNTERLLNWQEVQLESLLYALEHSRRSALKQEPYWVI</sequence>
<evidence type="ECO:0000259" key="1">
    <source>
        <dbReference type="PROSITE" id="PS51707"/>
    </source>
</evidence>
<dbReference type="OrthoDB" id="3034217at2"/>
<dbReference type="RefSeq" id="WP_034776613.1">
    <property type="nucleotide sequence ID" value="NZ_JPER01000006.1"/>
</dbReference>
<dbReference type="Pfam" id="PF01928">
    <property type="entry name" value="CYTH"/>
    <property type="match status" value="1"/>
</dbReference>
<dbReference type="InterPro" id="IPR039013">
    <property type="entry name" value="YgiF"/>
</dbReference>
<feature type="domain" description="CHAD" evidence="2">
    <location>
        <begin position="219"/>
        <end position="466"/>
    </location>
</feature>
<dbReference type="InterPro" id="IPR023577">
    <property type="entry name" value="CYTH_domain"/>
</dbReference>
<feature type="domain" description="CYTH" evidence="1">
    <location>
        <begin position="2"/>
        <end position="203"/>
    </location>
</feature>
<dbReference type="AlphaFoldDB" id="A0A094JCD6"/>
<comment type="caution">
    <text evidence="3">The sequence shown here is derived from an EMBL/GenBank/DDBJ whole genome shotgun (WGS) entry which is preliminary data.</text>
</comment>
<dbReference type="Proteomes" id="UP000054363">
    <property type="component" value="Unassembled WGS sequence"/>
</dbReference>
<name>A0A094JCD6_9GAMM</name>
<protein>
    <submittedName>
        <fullName evidence="3">Phosphate-binding protein</fullName>
    </submittedName>
</protein>
<dbReference type="GO" id="GO:0046872">
    <property type="term" value="F:metal ion binding"/>
    <property type="evidence" value="ECO:0007669"/>
    <property type="project" value="TreeGrafter"/>
</dbReference>
<dbReference type="PANTHER" id="PTHR39569:SF1">
    <property type="entry name" value="INORGANIC TRIPHOSPHATASE"/>
    <property type="match status" value="1"/>
</dbReference>
<dbReference type="CDD" id="cd07756">
    <property type="entry name" value="CYTH-like_Pase_CHAD"/>
    <property type="match status" value="1"/>
</dbReference>
<evidence type="ECO:0000313" key="3">
    <source>
        <dbReference type="EMBL" id="KFZ30236.1"/>
    </source>
</evidence>
<reference evidence="3 4" key="1">
    <citation type="submission" date="2014-06" db="EMBL/GenBank/DDBJ databases">
        <title>The draft genome sequence of Idiomarina salinarum ISL-52.</title>
        <authorList>
            <person name="Du J."/>
            <person name="Shao Z."/>
        </authorList>
    </citation>
    <scope>NUCLEOTIDE SEQUENCE [LARGE SCALE GENOMIC DNA]</scope>
    <source>
        <strain evidence="3 4">ISL-52</strain>
    </source>
</reference>
<organism evidence="3 4">
    <name type="scientific">Pseudidiomarina salinarum</name>
    <dbReference type="NCBI Taxonomy" id="435908"/>
    <lineage>
        <taxon>Bacteria</taxon>
        <taxon>Pseudomonadati</taxon>
        <taxon>Pseudomonadota</taxon>
        <taxon>Gammaproteobacteria</taxon>
        <taxon>Alteromonadales</taxon>
        <taxon>Idiomarinaceae</taxon>
        <taxon>Pseudidiomarina</taxon>
    </lineage>
</organism>
<dbReference type="EMBL" id="JPER01000006">
    <property type="protein sequence ID" value="KFZ30236.1"/>
    <property type="molecule type" value="Genomic_DNA"/>
</dbReference>
<dbReference type="SUPFAM" id="SSF55154">
    <property type="entry name" value="CYTH-like phosphatases"/>
    <property type="match status" value="1"/>
</dbReference>